<evidence type="ECO:0000313" key="5">
    <source>
        <dbReference type="Proteomes" id="UP000321917"/>
    </source>
</evidence>
<dbReference type="AlphaFoldDB" id="A0A5C6QAZ4"/>
<dbReference type="Proteomes" id="UP000321525">
    <property type="component" value="Unassembled WGS sequence"/>
</dbReference>
<dbReference type="EMBL" id="VOLQ01000020">
    <property type="protein sequence ID" value="TWX66029.1"/>
    <property type="molecule type" value="Genomic_DNA"/>
</dbReference>
<organism evidence="3 5">
    <name type="scientific">Colwellia hornerae</name>
    <dbReference type="NCBI Taxonomy" id="89402"/>
    <lineage>
        <taxon>Bacteria</taxon>
        <taxon>Pseudomonadati</taxon>
        <taxon>Pseudomonadota</taxon>
        <taxon>Gammaproteobacteria</taxon>
        <taxon>Alteromonadales</taxon>
        <taxon>Colwelliaceae</taxon>
        <taxon>Colwellia</taxon>
    </lineage>
</organism>
<keyword evidence="4" id="KW-1185">Reference proteome</keyword>
<reference evidence="3 5" key="1">
    <citation type="submission" date="2019-07" db="EMBL/GenBank/DDBJ databases">
        <title>Genomes of sea-ice associated Colwellia species.</title>
        <authorList>
            <person name="Bowman J.P."/>
        </authorList>
    </citation>
    <scope>NUCLEOTIDE SEQUENCE [LARGE SCALE GENOMIC DNA]</scope>
    <source>
        <strain evidence="2 4">ACAM 607</strain>
        <strain evidence="3 5">IC036</strain>
    </source>
</reference>
<evidence type="ECO:0008006" key="6">
    <source>
        <dbReference type="Google" id="ProtNLM"/>
    </source>
</evidence>
<evidence type="ECO:0000256" key="1">
    <source>
        <dbReference type="SAM" id="SignalP"/>
    </source>
</evidence>
<protein>
    <recommendedName>
        <fullName evidence="6">Outer membrane beta-barrel protein</fullName>
    </recommendedName>
</protein>
<dbReference type="Proteomes" id="UP000321917">
    <property type="component" value="Unassembled WGS sequence"/>
</dbReference>
<dbReference type="RefSeq" id="WP_146800161.1">
    <property type="nucleotide sequence ID" value="NZ_VOLP01000020.1"/>
</dbReference>
<comment type="caution">
    <text evidence="3">The sequence shown here is derived from an EMBL/GenBank/DDBJ whole genome shotgun (WGS) entry which is preliminary data.</text>
</comment>
<evidence type="ECO:0000313" key="2">
    <source>
        <dbReference type="EMBL" id="TWX56785.1"/>
    </source>
</evidence>
<sequence length="189" mass="21528">MKKSLIFICFNLLLSLNSYANTANDYSIYLHQGANDSDYYSSVGVEVIHRKRNSYLGVSVTSSLGYARVTDTMNDQHSFIAWEGGMKVGYFADFSLYAEFGVDLLELAFFDRDDDEYSHNNKRYSSDFENDNFDHRYSNNNIDGYIGIGSSLMIGQLKVTGFVRLREISGYNWRAKNHAFSGIELAVVF</sequence>
<dbReference type="OrthoDB" id="6386717at2"/>
<evidence type="ECO:0000313" key="3">
    <source>
        <dbReference type="EMBL" id="TWX66029.1"/>
    </source>
</evidence>
<keyword evidence="1" id="KW-0732">Signal</keyword>
<gene>
    <name evidence="2" type="ORF">ESZ26_14395</name>
    <name evidence="3" type="ORF">ESZ27_11315</name>
</gene>
<dbReference type="EMBL" id="VOLR01000021">
    <property type="protein sequence ID" value="TWX56785.1"/>
    <property type="molecule type" value="Genomic_DNA"/>
</dbReference>
<feature type="chain" id="PRO_5022917312" description="Outer membrane beta-barrel protein" evidence="1">
    <location>
        <begin position="21"/>
        <end position="189"/>
    </location>
</feature>
<feature type="signal peptide" evidence="1">
    <location>
        <begin position="1"/>
        <end position="20"/>
    </location>
</feature>
<evidence type="ECO:0000313" key="4">
    <source>
        <dbReference type="Proteomes" id="UP000321525"/>
    </source>
</evidence>
<accession>A0A5C6QAZ4</accession>
<proteinExistence type="predicted"/>
<name>A0A5C6QAZ4_9GAMM</name>